<evidence type="ECO:0000256" key="5">
    <source>
        <dbReference type="ARBA" id="ARBA00023026"/>
    </source>
</evidence>
<protein>
    <recommendedName>
        <fullName evidence="13">Tat pathway signal sequence</fullName>
    </recommendedName>
</protein>
<evidence type="ECO:0000256" key="9">
    <source>
        <dbReference type="SAM" id="MobiDB-lite"/>
    </source>
</evidence>
<evidence type="ECO:0000256" key="4">
    <source>
        <dbReference type="ARBA" id="ARBA00022989"/>
    </source>
</evidence>
<keyword evidence="6 10" id="KW-0472">Membrane</keyword>
<sequence>MFPLLRSNMPSRPSPAAYESLREGGQDEKGDPAVIDATEVGPVISQDVRTTLYRLRLATTVLAALVVFMAMSWITREISTQRVSVTTEVYVNGAGANADSLLTTTSELFSPAMAATKWKKVVFHNNFHGDRTPWQGPPTDEVDKAWENSYIDIGVIKIPKADADRLPNQTLPIPGEDDGYIVGVEVYHQLHCLDLIRRHLYPDRYGADTKMSPQGRIEYWIHLEHCIDNLRQTIMCYSDITTIPWKVNERLQAEFPDAHTTHMCRDFDALTEWMLHPDRHFPQEKYQLRVDALRAGVGQ</sequence>
<dbReference type="PANTHER" id="PTHR33365:SF4">
    <property type="entry name" value="CYCLOCHLOROTINE BIOSYNTHESIS PROTEIN O"/>
    <property type="match status" value="1"/>
</dbReference>
<feature type="compositionally biased region" description="Basic and acidic residues" evidence="9">
    <location>
        <begin position="20"/>
        <end position="30"/>
    </location>
</feature>
<feature type="region of interest" description="Disordered" evidence="9">
    <location>
        <begin position="1"/>
        <end position="30"/>
    </location>
</feature>
<keyword evidence="3 10" id="KW-0812">Transmembrane</keyword>
<dbReference type="Pfam" id="PF11807">
    <property type="entry name" value="UstYa"/>
    <property type="match status" value="1"/>
</dbReference>
<feature type="transmembrane region" description="Helical" evidence="10">
    <location>
        <begin position="55"/>
        <end position="74"/>
    </location>
</feature>
<comment type="caution">
    <text evidence="11">The sequence shown here is derived from an EMBL/GenBank/DDBJ whole genome shotgun (WGS) entry which is preliminary data.</text>
</comment>
<comment type="similarity">
    <text evidence="8">Belongs to the ustYa family.</text>
</comment>
<evidence type="ECO:0000256" key="7">
    <source>
        <dbReference type="ARBA" id="ARBA00023180"/>
    </source>
</evidence>
<gene>
    <name evidence="11" type="ORF">B0T24DRAFT_249598</name>
</gene>
<keyword evidence="12" id="KW-1185">Reference proteome</keyword>
<evidence type="ECO:0000313" key="11">
    <source>
        <dbReference type="EMBL" id="KAK3373083.1"/>
    </source>
</evidence>
<evidence type="ECO:0000256" key="1">
    <source>
        <dbReference type="ARBA" id="ARBA00004167"/>
    </source>
</evidence>
<organism evidence="11 12">
    <name type="scientific">Lasiosphaeria ovina</name>
    <dbReference type="NCBI Taxonomy" id="92902"/>
    <lineage>
        <taxon>Eukaryota</taxon>
        <taxon>Fungi</taxon>
        <taxon>Dikarya</taxon>
        <taxon>Ascomycota</taxon>
        <taxon>Pezizomycotina</taxon>
        <taxon>Sordariomycetes</taxon>
        <taxon>Sordariomycetidae</taxon>
        <taxon>Sordariales</taxon>
        <taxon>Lasiosphaeriaceae</taxon>
        <taxon>Lasiosphaeria</taxon>
    </lineage>
</organism>
<evidence type="ECO:0000256" key="2">
    <source>
        <dbReference type="ARBA" id="ARBA00004685"/>
    </source>
</evidence>
<accession>A0AAE0KAB0</accession>
<evidence type="ECO:0000256" key="10">
    <source>
        <dbReference type="SAM" id="Phobius"/>
    </source>
</evidence>
<dbReference type="GO" id="GO:0016020">
    <property type="term" value="C:membrane"/>
    <property type="evidence" value="ECO:0007669"/>
    <property type="project" value="UniProtKB-SubCell"/>
</dbReference>
<evidence type="ECO:0000256" key="3">
    <source>
        <dbReference type="ARBA" id="ARBA00022692"/>
    </source>
</evidence>
<keyword evidence="7" id="KW-0325">Glycoprotein</keyword>
<dbReference type="GO" id="GO:0043386">
    <property type="term" value="P:mycotoxin biosynthetic process"/>
    <property type="evidence" value="ECO:0007669"/>
    <property type="project" value="InterPro"/>
</dbReference>
<evidence type="ECO:0000256" key="6">
    <source>
        <dbReference type="ARBA" id="ARBA00023136"/>
    </source>
</evidence>
<keyword evidence="5" id="KW-0843">Virulence</keyword>
<reference evidence="11" key="2">
    <citation type="submission" date="2023-06" db="EMBL/GenBank/DDBJ databases">
        <authorList>
            <consortium name="Lawrence Berkeley National Laboratory"/>
            <person name="Haridas S."/>
            <person name="Hensen N."/>
            <person name="Bonometti L."/>
            <person name="Westerberg I."/>
            <person name="Brannstrom I.O."/>
            <person name="Guillou S."/>
            <person name="Cros-Aarteil S."/>
            <person name="Calhoun S."/>
            <person name="Kuo A."/>
            <person name="Mondo S."/>
            <person name="Pangilinan J."/>
            <person name="Riley R."/>
            <person name="Labutti K."/>
            <person name="Andreopoulos B."/>
            <person name="Lipzen A."/>
            <person name="Chen C."/>
            <person name="Yanf M."/>
            <person name="Daum C."/>
            <person name="Ng V."/>
            <person name="Clum A."/>
            <person name="Steindorff A."/>
            <person name="Ohm R."/>
            <person name="Martin F."/>
            <person name="Silar P."/>
            <person name="Natvig D."/>
            <person name="Lalanne C."/>
            <person name="Gautier V."/>
            <person name="Ament-Velasquez S.L."/>
            <person name="Kruys A."/>
            <person name="Hutchinson M.I."/>
            <person name="Powell A.J."/>
            <person name="Barry K."/>
            <person name="Miller A.N."/>
            <person name="Grigoriev I.V."/>
            <person name="Debuchy R."/>
            <person name="Gladieux P."/>
            <person name="Thoren M.H."/>
            <person name="Johannesson H."/>
        </authorList>
    </citation>
    <scope>NUCLEOTIDE SEQUENCE</scope>
    <source>
        <strain evidence="11">CBS 958.72</strain>
    </source>
</reference>
<evidence type="ECO:0008006" key="13">
    <source>
        <dbReference type="Google" id="ProtNLM"/>
    </source>
</evidence>
<comment type="pathway">
    <text evidence="2">Mycotoxin biosynthesis.</text>
</comment>
<reference evidence="11" key="1">
    <citation type="journal article" date="2023" name="Mol. Phylogenet. Evol.">
        <title>Genome-scale phylogeny and comparative genomics of the fungal order Sordariales.</title>
        <authorList>
            <person name="Hensen N."/>
            <person name="Bonometti L."/>
            <person name="Westerberg I."/>
            <person name="Brannstrom I.O."/>
            <person name="Guillou S."/>
            <person name="Cros-Aarteil S."/>
            <person name="Calhoun S."/>
            <person name="Haridas S."/>
            <person name="Kuo A."/>
            <person name="Mondo S."/>
            <person name="Pangilinan J."/>
            <person name="Riley R."/>
            <person name="LaButti K."/>
            <person name="Andreopoulos B."/>
            <person name="Lipzen A."/>
            <person name="Chen C."/>
            <person name="Yan M."/>
            <person name="Daum C."/>
            <person name="Ng V."/>
            <person name="Clum A."/>
            <person name="Steindorff A."/>
            <person name="Ohm R.A."/>
            <person name="Martin F."/>
            <person name="Silar P."/>
            <person name="Natvig D.O."/>
            <person name="Lalanne C."/>
            <person name="Gautier V."/>
            <person name="Ament-Velasquez S.L."/>
            <person name="Kruys A."/>
            <person name="Hutchinson M.I."/>
            <person name="Powell A.J."/>
            <person name="Barry K."/>
            <person name="Miller A.N."/>
            <person name="Grigoriev I.V."/>
            <person name="Debuchy R."/>
            <person name="Gladieux P."/>
            <person name="Hiltunen Thoren M."/>
            <person name="Johannesson H."/>
        </authorList>
    </citation>
    <scope>NUCLEOTIDE SEQUENCE</scope>
    <source>
        <strain evidence="11">CBS 958.72</strain>
    </source>
</reference>
<dbReference type="InterPro" id="IPR021765">
    <property type="entry name" value="UstYa-like"/>
</dbReference>
<keyword evidence="4 10" id="KW-1133">Transmembrane helix</keyword>
<evidence type="ECO:0000313" key="12">
    <source>
        <dbReference type="Proteomes" id="UP001287356"/>
    </source>
</evidence>
<evidence type="ECO:0000256" key="8">
    <source>
        <dbReference type="ARBA" id="ARBA00035112"/>
    </source>
</evidence>
<dbReference type="EMBL" id="JAULSN010000004">
    <property type="protein sequence ID" value="KAK3373083.1"/>
    <property type="molecule type" value="Genomic_DNA"/>
</dbReference>
<dbReference type="AlphaFoldDB" id="A0AAE0KAB0"/>
<proteinExistence type="inferred from homology"/>
<name>A0AAE0KAB0_9PEZI</name>
<comment type="subcellular location">
    <subcellularLocation>
        <location evidence="1">Membrane</location>
        <topology evidence="1">Single-pass membrane protein</topology>
    </subcellularLocation>
</comment>
<dbReference type="Proteomes" id="UP001287356">
    <property type="component" value="Unassembled WGS sequence"/>
</dbReference>
<dbReference type="PANTHER" id="PTHR33365">
    <property type="entry name" value="YALI0B05434P"/>
    <property type="match status" value="1"/>
</dbReference>